<dbReference type="EMBL" id="JAFFZS010000006">
    <property type="protein sequence ID" value="MBN0044465.1"/>
    <property type="molecule type" value="Genomic_DNA"/>
</dbReference>
<accession>A0ABS2VN24</accession>
<evidence type="ECO:0000256" key="1">
    <source>
        <dbReference type="ARBA" id="ARBA00004613"/>
    </source>
</evidence>
<evidence type="ECO:0000256" key="7">
    <source>
        <dbReference type="ARBA" id="ARBA00023326"/>
    </source>
</evidence>
<comment type="caution">
    <text evidence="9">The sequence shown here is derived from an EMBL/GenBank/DDBJ whole genome shotgun (WGS) entry which is preliminary data.</text>
</comment>
<evidence type="ECO:0000313" key="9">
    <source>
        <dbReference type="EMBL" id="MBN0044465.1"/>
    </source>
</evidence>
<name>A0ABS2VN24_STRAS</name>
<dbReference type="PROSITE" id="PS51257">
    <property type="entry name" value="PROKAR_LIPOPROTEIN"/>
    <property type="match status" value="1"/>
</dbReference>
<sequence length="226" mass="23689">MHTRRLTLAATCAAALLAASLTGCGTSASAGEGGVSAAALLARTRSCDRISRGTYRTDEEKPPSVAVCGAKGAVFWTADLDVDCDGLRTSRCNEHTDPWYQDDTAFHQSDGRPLQADRLPYIVVPGASAIWDYRGARLRGGEVVAVVHDGRVEYAVVGDLGPKEIIGEASYAAARALGIDPDPARGGTDKAVTYVVFTGSRATPIESHGAARAVGERLARQFVAAD</sequence>
<dbReference type="PROSITE" id="PS51318">
    <property type="entry name" value="TAT"/>
    <property type="match status" value="1"/>
</dbReference>
<evidence type="ECO:0000256" key="5">
    <source>
        <dbReference type="ARBA" id="ARBA00023277"/>
    </source>
</evidence>
<evidence type="ECO:0000256" key="6">
    <source>
        <dbReference type="ARBA" id="ARBA00023295"/>
    </source>
</evidence>
<evidence type="ECO:0000256" key="4">
    <source>
        <dbReference type="ARBA" id="ARBA00022801"/>
    </source>
</evidence>
<dbReference type="InterPro" id="IPR006311">
    <property type="entry name" value="TAT_signal"/>
</dbReference>
<gene>
    <name evidence="9" type="ORF">JS756_10135</name>
</gene>
<keyword evidence="10" id="KW-1185">Reference proteome</keyword>
<feature type="signal peptide" evidence="8">
    <location>
        <begin position="1"/>
        <end position="30"/>
    </location>
</feature>
<keyword evidence="5" id="KW-0119">Carbohydrate metabolism</keyword>
<proteinExistence type="predicted"/>
<feature type="chain" id="PRO_5046385193" evidence="8">
    <location>
        <begin position="31"/>
        <end position="226"/>
    </location>
</feature>
<evidence type="ECO:0000313" key="10">
    <source>
        <dbReference type="Proteomes" id="UP000788262"/>
    </source>
</evidence>
<keyword evidence="2" id="KW-0964">Secreted</keyword>
<dbReference type="PANTHER" id="PTHR42061:SF6">
    <property type="entry name" value="ENDO-CHITOSANASE"/>
    <property type="match status" value="1"/>
</dbReference>
<evidence type="ECO:0000256" key="3">
    <source>
        <dbReference type="ARBA" id="ARBA00022729"/>
    </source>
</evidence>
<comment type="subcellular location">
    <subcellularLocation>
        <location evidence="1">Secreted</location>
    </subcellularLocation>
</comment>
<dbReference type="GO" id="GO:0016787">
    <property type="term" value="F:hydrolase activity"/>
    <property type="evidence" value="ECO:0007669"/>
    <property type="project" value="UniProtKB-KW"/>
</dbReference>
<protein>
    <submittedName>
        <fullName evidence="9">Glycoside hydrolase family 75 protein</fullName>
    </submittedName>
</protein>
<evidence type="ECO:0000256" key="2">
    <source>
        <dbReference type="ARBA" id="ARBA00022525"/>
    </source>
</evidence>
<organism evidence="9 10">
    <name type="scientific">Streptomyces actuosus</name>
    <dbReference type="NCBI Taxonomy" id="1885"/>
    <lineage>
        <taxon>Bacteria</taxon>
        <taxon>Bacillati</taxon>
        <taxon>Actinomycetota</taxon>
        <taxon>Actinomycetes</taxon>
        <taxon>Kitasatosporales</taxon>
        <taxon>Streptomycetaceae</taxon>
        <taxon>Streptomyces</taxon>
    </lineage>
</organism>
<reference evidence="9 10" key="1">
    <citation type="submission" date="2021-02" db="EMBL/GenBank/DDBJ databases">
        <title>Whole genome sequencing of Streptomyces actuosus VRA1.</title>
        <authorList>
            <person name="Sen G."/>
            <person name="Sen A."/>
        </authorList>
    </citation>
    <scope>NUCLEOTIDE SEQUENCE [LARGE SCALE GENOMIC DNA]</scope>
    <source>
        <strain evidence="9 10">VRA1</strain>
    </source>
</reference>
<keyword evidence="6" id="KW-0326">Glycosidase</keyword>
<keyword evidence="7" id="KW-0624">Polysaccharide degradation</keyword>
<dbReference type="Pfam" id="PF07335">
    <property type="entry name" value="Glyco_hydro_75"/>
    <property type="match status" value="1"/>
</dbReference>
<evidence type="ECO:0000256" key="8">
    <source>
        <dbReference type="SAM" id="SignalP"/>
    </source>
</evidence>
<dbReference type="Proteomes" id="UP000788262">
    <property type="component" value="Unassembled WGS sequence"/>
</dbReference>
<keyword evidence="4 9" id="KW-0378">Hydrolase</keyword>
<dbReference type="RefSeq" id="WP_205382689.1">
    <property type="nucleotide sequence ID" value="NZ_JAFFZS010000006.1"/>
</dbReference>
<dbReference type="PANTHER" id="PTHR42061">
    <property type="entry name" value="ENDO-CHITOSANASE"/>
    <property type="match status" value="1"/>
</dbReference>
<dbReference type="InterPro" id="IPR009939">
    <property type="entry name" value="Chitosanase_fungal"/>
</dbReference>
<keyword evidence="3 8" id="KW-0732">Signal</keyword>